<dbReference type="Proteomes" id="UP000095605">
    <property type="component" value="Unassembled WGS sequence"/>
</dbReference>
<reference evidence="5" key="1">
    <citation type="journal article" date="2016" name="Genome Announc.">
        <title>Genome sequences of three species of Hanseniaspora isolated from spontaneous wine fermentations.</title>
        <authorList>
            <person name="Sternes P.R."/>
            <person name="Lee D."/>
            <person name="Kutyna D.R."/>
            <person name="Borneman A.R."/>
        </authorList>
    </citation>
    <scope>NUCLEOTIDE SEQUENCE [LARGE SCALE GENOMIC DNA]</scope>
    <source>
        <strain evidence="5">AWRI3578</strain>
    </source>
</reference>
<protein>
    <submittedName>
        <fullName evidence="4">Putative GPI-anchored protein 6</fullName>
    </submittedName>
</protein>
<sequence>MFKQIAAVSGAVALASAAYNATSTVSENTTTLVTITSCHDNACELTTSAALVSIATVTVEGTVTEYTTYCPLTAASSTETPTVVASSTSAKANATVSTESQNGAAKALPAAGALIAGAAALLL</sequence>
<accession>A0A1E5R318</accession>
<keyword evidence="2" id="KW-0325">Glycoprotein</keyword>
<evidence type="ECO:0000256" key="2">
    <source>
        <dbReference type="ARBA" id="ARBA00023180"/>
    </source>
</evidence>
<proteinExistence type="predicted"/>
<evidence type="ECO:0000313" key="5">
    <source>
        <dbReference type="Proteomes" id="UP000095605"/>
    </source>
</evidence>
<feature type="chain" id="PRO_5009184581" evidence="3">
    <location>
        <begin position="18"/>
        <end position="123"/>
    </location>
</feature>
<gene>
    <name evidence="4" type="ORF">AWRI3578_g3709</name>
</gene>
<dbReference type="Pfam" id="PF13928">
    <property type="entry name" value="Flocculin_t3"/>
    <property type="match status" value="1"/>
</dbReference>
<organism evidence="4 5">
    <name type="scientific">Hanseniaspora opuntiae</name>
    <dbReference type="NCBI Taxonomy" id="211096"/>
    <lineage>
        <taxon>Eukaryota</taxon>
        <taxon>Fungi</taxon>
        <taxon>Dikarya</taxon>
        <taxon>Ascomycota</taxon>
        <taxon>Saccharomycotina</taxon>
        <taxon>Saccharomycetes</taxon>
        <taxon>Saccharomycodales</taxon>
        <taxon>Saccharomycodaceae</taxon>
        <taxon>Hanseniaspora</taxon>
    </lineage>
</organism>
<dbReference type="OrthoDB" id="3973391at2759"/>
<dbReference type="EMBL" id="LPNL01000009">
    <property type="protein sequence ID" value="OEJ81292.1"/>
    <property type="molecule type" value="Genomic_DNA"/>
</dbReference>
<dbReference type="AlphaFoldDB" id="A0A1E5R318"/>
<feature type="signal peptide" evidence="3">
    <location>
        <begin position="1"/>
        <end position="17"/>
    </location>
</feature>
<keyword evidence="1 3" id="KW-0732">Signal</keyword>
<dbReference type="InterPro" id="IPR025928">
    <property type="entry name" value="Flocculin_t3_rpt"/>
</dbReference>
<evidence type="ECO:0000313" key="4">
    <source>
        <dbReference type="EMBL" id="OEJ81292.1"/>
    </source>
</evidence>
<evidence type="ECO:0000256" key="1">
    <source>
        <dbReference type="ARBA" id="ARBA00022729"/>
    </source>
</evidence>
<comment type="caution">
    <text evidence="4">The sequence shown here is derived from an EMBL/GenBank/DDBJ whole genome shotgun (WGS) entry which is preliminary data.</text>
</comment>
<evidence type="ECO:0000256" key="3">
    <source>
        <dbReference type="SAM" id="SignalP"/>
    </source>
</evidence>
<keyword evidence="5" id="KW-1185">Reference proteome</keyword>
<name>A0A1E5R318_9ASCO</name>